<protein>
    <submittedName>
        <fullName evidence="1">Uncharacterized protein</fullName>
    </submittedName>
</protein>
<gene>
    <name evidence="1" type="ORF">ASZ90_013215</name>
</gene>
<organism evidence="1">
    <name type="scientific">hydrocarbon metagenome</name>
    <dbReference type="NCBI Taxonomy" id="938273"/>
    <lineage>
        <taxon>unclassified sequences</taxon>
        <taxon>metagenomes</taxon>
        <taxon>ecological metagenomes</taxon>
    </lineage>
</organism>
<name>A0A0W8F895_9ZZZZ</name>
<dbReference type="EMBL" id="LNQE01001463">
    <property type="protein sequence ID" value="KUG17095.1"/>
    <property type="molecule type" value="Genomic_DNA"/>
</dbReference>
<proteinExistence type="predicted"/>
<comment type="caution">
    <text evidence="1">The sequence shown here is derived from an EMBL/GenBank/DDBJ whole genome shotgun (WGS) entry which is preliminary data.</text>
</comment>
<accession>A0A0W8F895</accession>
<evidence type="ECO:0000313" key="1">
    <source>
        <dbReference type="EMBL" id="KUG17095.1"/>
    </source>
</evidence>
<sequence length="66" mass="7774">MKYVKKEYTASSKKLYLQTNIYSKEEDELSFLLGECEFYSNYFLMEVGRAFFSKSFSLTAQTGVWP</sequence>
<dbReference type="AlphaFoldDB" id="A0A0W8F895"/>
<reference evidence="1" key="1">
    <citation type="journal article" date="2015" name="Proc. Natl. Acad. Sci. U.S.A.">
        <title>Networks of energetic and metabolic interactions define dynamics in microbial communities.</title>
        <authorList>
            <person name="Embree M."/>
            <person name="Liu J.K."/>
            <person name="Al-Bassam M.M."/>
            <person name="Zengler K."/>
        </authorList>
    </citation>
    <scope>NUCLEOTIDE SEQUENCE</scope>
</reference>